<feature type="region of interest" description="Disordered" evidence="1">
    <location>
        <begin position="1"/>
        <end position="68"/>
    </location>
</feature>
<comment type="caution">
    <text evidence="3">The sequence shown here is derived from an EMBL/GenBank/DDBJ whole genome shotgun (WGS) entry which is preliminary data.</text>
</comment>
<dbReference type="AlphaFoldDB" id="A0A1D3D2J6"/>
<dbReference type="SUPFAM" id="SSF51905">
    <property type="entry name" value="FAD/NAD(P)-binding domain"/>
    <property type="match status" value="2"/>
</dbReference>
<feature type="compositionally biased region" description="Low complexity" evidence="1">
    <location>
        <begin position="47"/>
        <end position="56"/>
    </location>
</feature>
<dbReference type="PANTHER" id="PTHR10742">
    <property type="entry name" value="FLAVIN MONOAMINE OXIDASE"/>
    <property type="match status" value="1"/>
</dbReference>
<accession>A0A1D3D2J6</accession>
<feature type="domain" description="Amine oxidase" evidence="2">
    <location>
        <begin position="488"/>
        <end position="603"/>
    </location>
</feature>
<dbReference type="InParanoid" id="A0A1D3D2J6"/>
<evidence type="ECO:0000313" key="3">
    <source>
        <dbReference type="EMBL" id="OEH77666.1"/>
    </source>
</evidence>
<evidence type="ECO:0000259" key="2">
    <source>
        <dbReference type="Pfam" id="PF01593"/>
    </source>
</evidence>
<gene>
    <name evidence="3" type="ORF">cyc_00902</name>
</gene>
<dbReference type="InterPro" id="IPR036188">
    <property type="entry name" value="FAD/NAD-bd_sf"/>
</dbReference>
<dbReference type="EMBL" id="JROU02001024">
    <property type="protein sequence ID" value="OEH77666.1"/>
    <property type="molecule type" value="Genomic_DNA"/>
</dbReference>
<evidence type="ECO:0000256" key="1">
    <source>
        <dbReference type="SAM" id="MobiDB-lite"/>
    </source>
</evidence>
<feature type="compositionally biased region" description="Gly residues" evidence="1">
    <location>
        <begin position="12"/>
        <end position="26"/>
    </location>
</feature>
<dbReference type="InterPro" id="IPR050281">
    <property type="entry name" value="Flavin_monoamine_oxidase"/>
</dbReference>
<name>A0A1D3D2J6_9EIME</name>
<proteinExistence type="predicted"/>
<feature type="domain" description="Amine oxidase" evidence="2">
    <location>
        <begin position="112"/>
        <end position="191"/>
    </location>
</feature>
<protein>
    <recommendedName>
        <fullName evidence="2">Amine oxidase domain-containing protein</fullName>
    </recommendedName>
</protein>
<dbReference type="PANTHER" id="PTHR10742:SF415">
    <property type="entry name" value="CHROMOSOME UNDETERMINED SCAFFOLD_56, WHOLE GENOME SHOTGUN SEQUENCE"/>
    <property type="match status" value="1"/>
</dbReference>
<keyword evidence="4" id="KW-1185">Reference proteome</keyword>
<dbReference type="Gene3D" id="3.50.50.60">
    <property type="entry name" value="FAD/NAD(P)-binding domain"/>
    <property type="match status" value="2"/>
</dbReference>
<dbReference type="Pfam" id="PF01593">
    <property type="entry name" value="Amino_oxidase"/>
    <property type="match status" value="2"/>
</dbReference>
<evidence type="ECO:0000313" key="4">
    <source>
        <dbReference type="Proteomes" id="UP000095192"/>
    </source>
</evidence>
<feature type="compositionally biased region" description="Low complexity" evidence="1">
    <location>
        <begin position="27"/>
        <end position="38"/>
    </location>
</feature>
<organism evidence="3 4">
    <name type="scientific">Cyclospora cayetanensis</name>
    <dbReference type="NCBI Taxonomy" id="88456"/>
    <lineage>
        <taxon>Eukaryota</taxon>
        <taxon>Sar</taxon>
        <taxon>Alveolata</taxon>
        <taxon>Apicomplexa</taxon>
        <taxon>Conoidasida</taxon>
        <taxon>Coccidia</taxon>
        <taxon>Eucoccidiorida</taxon>
        <taxon>Eimeriorina</taxon>
        <taxon>Eimeriidae</taxon>
        <taxon>Cyclospora</taxon>
    </lineage>
</organism>
<dbReference type="Proteomes" id="UP000095192">
    <property type="component" value="Unassembled WGS sequence"/>
</dbReference>
<dbReference type="InterPro" id="IPR002937">
    <property type="entry name" value="Amino_oxidase"/>
</dbReference>
<reference evidence="3 4" key="1">
    <citation type="journal article" date="2016" name="BMC Genomics">
        <title>Comparative genomics reveals Cyclospora cayetanensis possesses coccidia-like metabolism and invasion components but unique surface antigens.</title>
        <authorList>
            <person name="Liu S."/>
            <person name="Wang L."/>
            <person name="Zheng H."/>
            <person name="Xu Z."/>
            <person name="Roellig D.M."/>
            <person name="Li N."/>
            <person name="Frace M.A."/>
            <person name="Tang K."/>
            <person name="Arrowood M.J."/>
            <person name="Moss D.M."/>
            <person name="Zhang L."/>
            <person name="Feng Y."/>
            <person name="Xiao L."/>
        </authorList>
    </citation>
    <scope>NUCLEOTIDE SEQUENCE [LARGE SCALE GENOMIC DNA]</scope>
    <source>
        <strain evidence="3 4">CHN_HEN01</strain>
    </source>
</reference>
<dbReference type="GO" id="GO:0016491">
    <property type="term" value="F:oxidoreductase activity"/>
    <property type="evidence" value="ECO:0007669"/>
    <property type="project" value="InterPro"/>
</dbReference>
<dbReference type="VEuPathDB" id="ToxoDB:LOC34617998"/>
<sequence length="613" mass="65385">MGDSSDSESDRGGGGGGAPPGGGASAGGSSRDASSSGAGRSGGSAGGSTSQPPSQGHPGTGSFAPSTAADGGAVAAAALRLERTAEKSHASCRRKGQQSSRFFDVLIVGGGVAGLAGALHCQRAGVDYQVIEARDRLGGRVWSIRLPASAEERRRRSLGSKEKAPYCKEEKERKSGSNSVWIDVGANYMHGLTGNENDVRLKPRRRGCSVYHLAAASRACRVALVPGETGWENPYYFDWLRRGRRFCLLVVSLAHALFTRLATPVSLTAGAQPRGSTASILTLLNKEVDALLESEAALSLQEGETAAERMPPNALPACERHSRQPGSDLGQLPRHSTFESLAMPSALRGLVATLLRRLKDLCCSSAALGGTKSSKNPEIAIGECCACQVEGMVVRMLRSRFGFFAPLGDVSAAPFAVYGTPALKRDVQRLHNPKTRLLAWPGLRRYAENLSLAFAERDRKKSQVVRQFAAIPPSVSSDLDTRRACSVACSICMSWRWLVEMLREELSPDRLRLNTRVSFVSVSFEEKDSAFPCLVRCHTDDNGKEAQELRSRFVLVALPVSLLQQPPEGAEETAAHVTFEPPLAAEKVAALASIGMGVHNKVGAPRDRRALCA</sequence>
<dbReference type="VEuPathDB" id="ToxoDB:cyc_00902"/>